<dbReference type="OrthoDB" id="7277314at2"/>
<dbReference type="AlphaFoldDB" id="A0A2W7HZA9"/>
<feature type="transmembrane region" description="Helical" evidence="1">
    <location>
        <begin position="33"/>
        <end position="53"/>
    </location>
</feature>
<protein>
    <submittedName>
        <fullName evidence="2">Uncharacterized protein</fullName>
    </submittedName>
</protein>
<accession>A0A2W7HZA9</accession>
<dbReference type="EMBL" id="QKYU01000026">
    <property type="protein sequence ID" value="PZW40021.1"/>
    <property type="molecule type" value="Genomic_DNA"/>
</dbReference>
<keyword evidence="3" id="KW-1185">Reference proteome</keyword>
<dbReference type="RefSeq" id="WP_111399898.1">
    <property type="nucleotide sequence ID" value="NZ_QKYU01000026.1"/>
</dbReference>
<comment type="caution">
    <text evidence="2">The sequence shown here is derived from an EMBL/GenBank/DDBJ whole genome shotgun (WGS) entry which is preliminary data.</text>
</comment>
<keyword evidence="1" id="KW-0812">Transmembrane</keyword>
<name>A0A2W7HZA9_9PROT</name>
<reference evidence="2 3" key="1">
    <citation type="submission" date="2018-06" db="EMBL/GenBank/DDBJ databases">
        <title>Genomic Encyclopedia of Archaeal and Bacterial Type Strains, Phase II (KMG-II): from individual species to whole genera.</title>
        <authorList>
            <person name="Goeker M."/>
        </authorList>
    </citation>
    <scope>NUCLEOTIDE SEQUENCE [LARGE SCALE GENOMIC DNA]</scope>
    <source>
        <strain evidence="2 3">DSM 24525</strain>
    </source>
</reference>
<keyword evidence="1" id="KW-1133">Transmembrane helix</keyword>
<proteinExistence type="predicted"/>
<evidence type="ECO:0000256" key="1">
    <source>
        <dbReference type="SAM" id="Phobius"/>
    </source>
</evidence>
<organism evidence="2 3">
    <name type="scientific">Humitalea rosea</name>
    <dbReference type="NCBI Taxonomy" id="990373"/>
    <lineage>
        <taxon>Bacteria</taxon>
        <taxon>Pseudomonadati</taxon>
        <taxon>Pseudomonadota</taxon>
        <taxon>Alphaproteobacteria</taxon>
        <taxon>Acetobacterales</taxon>
        <taxon>Roseomonadaceae</taxon>
        <taxon>Humitalea</taxon>
    </lineage>
</organism>
<evidence type="ECO:0000313" key="3">
    <source>
        <dbReference type="Proteomes" id="UP000249688"/>
    </source>
</evidence>
<keyword evidence="1" id="KW-0472">Membrane</keyword>
<evidence type="ECO:0000313" key="2">
    <source>
        <dbReference type="EMBL" id="PZW40021.1"/>
    </source>
</evidence>
<dbReference type="Proteomes" id="UP000249688">
    <property type="component" value="Unassembled WGS sequence"/>
</dbReference>
<sequence>MDWLFEPLLFLLPFGAWWLWRRANPTAEPSGPVLGLAAAGVVLMLGGAVIYGFSRAQDRHAVYVPPRLGPDGEIIPGHVVPAR</sequence>
<gene>
    <name evidence="2" type="ORF">C8P66_12666</name>
</gene>